<dbReference type="Gene3D" id="3.40.50.2000">
    <property type="entry name" value="Glycogen Phosphorylase B"/>
    <property type="match status" value="2"/>
</dbReference>
<reference evidence="1" key="1">
    <citation type="submission" date="2016-09" db="EMBL/GenBank/DDBJ databases">
        <title>The Complete Genome of Burkholderia sprentiae wsm5005.</title>
        <authorList>
            <person name="De Meyer S."/>
            <person name="Wang P."/>
            <person name="Terpolilli J."/>
        </authorList>
    </citation>
    <scope>NUCLEOTIDE SEQUENCE [LARGE SCALE GENOMIC DNA]</scope>
    <source>
        <strain evidence="1">WSM5005</strain>
    </source>
</reference>
<reference evidence="1" key="2">
    <citation type="submission" date="2021-06" db="EMBL/GenBank/DDBJ databases">
        <authorList>
            <person name="Rogers T.H."/>
            <person name="Ramsay J.P."/>
            <person name="Wang P."/>
            <person name="Terpolilli J."/>
        </authorList>
    </citation>
    <scope>NUCLEOTIDE SEQUENCE</scope>
    <source>
        <strain evidence="1">WSM5005</strain>
    </source>
</reference>
<organism evidence="1 2">
    <name type="scientific">Paraburkholderia sprentiae WSM5005</name>
    <dbReference type="NCBI Taxonomy" id="754502"/>
    <lineage>
        <taxon>Bacteria</taxon>
        <taxon>Pseudomonadati</taxon>
        <taxon>Pseudomonadota</taxon>
        <taxon>Betaproteobacteria</taxon>
        <taxon>Burkholderiales</taxon>
        <taxon>Burkholderiaceae</taxon>
        <taxon>Paraburkholderia</taxon>
    </lineage>
</organism>
<dbReference type="Proteomes" id="UP000179860">
    <property type="component" value="Chromosome 2"/>
</dbReference>
<protein>
    <submittedName>
        <fullName evidence="1">Glycosyltransferase family 4 protein</fullName>
    </submittedName>
</protein>
<dbReference type="Pfam" id="PF20706">
    <property type="entry name" value="GT4-conflict"/>
    <property type="match status" value="1"/>
</dbReference>
<dbReference type="PANTHER" id="PTHR12526">
    <property type="entry name" value="GLYCOSYLTRANSFERASE"/>
    <property type="match status" value="1"/>
</dbReference>
<keyword evidence="2" id="KW-1185">Reference proteome</keyword>
<evidence type="ECO:0000313" key="2">
    <source>
        <dbReference type="Proteomes" id="UP000179860"/>
    </source>
</evidence>
<dbReference type="KEGG" id="pspw:BJG93_27465"/>
<dbReference type="GO" id="GO:0016740">
    <property type="term" value="F:transferase activity"/>
    <property type="evidence" value="ECO:0007669"/>
    <property type="project" value="UniProtKB-KW"/>
</dbReference>
<dbReference type="AlphaFoldDB" id="A0A1I9YS24"/>
<proteinExistence type="predicted"/>
<name>A0A1I9YS24_9BURK</name>
<dbReference type="OrthoDB" id="433681at2"/>
<gene>
    <name evidence="1" type="ORF">BJG93_27465</name>
</gene>
<dbReference type="SUPFAM" id="SSF53756">
    <property type="entry name" value="UDP-Glycosyltransferase/glycogen phosphorylase"/>
    <property type="match status" value="1"/>
</dbReference>
<dbReference type="EMBL" id="CP017562">
    <property type="protein sequence ID" value="APA89003.1"/>
    <property type="molecule type" value="Genomic_DNA"/>
</dbReference>
<dbReference type="STRING" id="754502.BJG93_27465"/>
<sequence>MNDITIPASSTAIARRIVQSWRTGKSNYVLVTPPLTDATCIIDRLVDEQFYEQCELAPEVPAVARFRAGRIDNANTFISGVVAQWDPMGVVQREGSDIGANLRKVVQFLKRSGRTPVLVIEAFHQAVRTLTWDVGTALRTLEHSLQLKTVVELPVKLSTLRMRWAVQRGEPTFLASDFGQGHSTLVLGTYEPSEVAALVAEYGLTDWRAKMVTELCGGLPDLTGWLAREAQYYDSPASLRRYVERGAPDICDRFLKWLDAPAEAAFTRTLARMHEGGPMNKVFATIDKHEWADFMLDETGSLRSSILGLAAVQKLAQRESGASGFANEARGVGTITTISPLIFPEGEARRPIALMANAKPETIVVAATCWGVRYGGINSFNLEFCRALAAQGKSKRRVICLVPRDEDILEEMDGVEVIAIRRDGNEGFFQFDTQLALSALKDISTVRFVVGHDLKSGTFAQSLASALEVKSIAFCHMAYAAYYSMTKSSEDGAKKVEDQRKLFSKADAIFAVGPKLVKHVKALMRTIPSKANTFEYLPDLLSMAPVTSPRPIACITYIGRLGSGAELVKQGTLAVTAIGAALKRTKLHDPLVQVIGGSDAENETDYKELVNREANRLVNTQFLAFNNSREKALGYIMDSSLVVMPSVHDGFGLVGWEAISLGIPLIISTNTGLYEHLKQLGLHSYVGAVDIRGSMAKPNEADVNALSDKIFAKLSDPAQAHADAAMLLARLRESDQMTMERFDRNTEHVFKSSADASLSA</sequence>
<evidence type="ECO:0000313" key="1">
    <source>
        <dbReference type="EMBL" id="APA89003.1"/>
    </source>
</evidence>
<dbReference type="CDD" id="cd03801">
    <property type="entry name" value="GT4_PimA-like"/>
    <property type="match status" value="1"/>
</dbReference>
<accession>A0A1I9YS24</accession>
<dbReference type="RefSeq" id="WP_027196515.1">
    <property type="nucleotide sequence ID" value="NZ_CP017562.2"/>
</dbReference>